<dbReference type="PANTHER" id="PTHR46033:SF8">
    <property type="entry name" value="PROTEIN MAINTENANCE OF MERISTEMS-LIKE"/>
    <property type="match status" value="1"/>
</dbReference>
<keyword evidence="3" id="KW-1185">Reference proteome</keyword>
<organism evidence="2 3">
    <name type="scientific">Centaurea solstitialis</name>
    <name type="common">yellow star-thistle</name>
    <dbReference type="NCBI Taxonomy" id="347529"/>
    <lineage>
        <taxon>Eukaryota</taxon>
        <taxon>Viridiplantae</taxon>
        <taxon>Streptophyta</taxon>
        <taxon>Embryophyta</taxon>
        <taxon>Tracheophyta</taxon>
        <taxon>Spermatophyta</taxon>
        <taxon>Magnoliopsida</taxon>
        <taxon>eudicotyledons</taxon>
        <taxon>Gunneridae</taxon>
        <taxon>Pentapetalae</taxon>
        <taxon>asterids</taxon>
        <taxon>campanulids</taxon>
        <taxon>Asterales</taxon>
        <taxon>Asteraceae</taxon>
        <taxon>Carduoideae</taxon>
        <taxon>Cardueae</taxon>
        <taxon>Centaureinae</taxon>
        <taxon>Centaurea</taxon>
    </lineage>
</organism>
<proteinExistence type="predicted"/>
<dbReference type="Pfam" id="PF10536">
    <property type="entry name" value="PMD"/>
    <property type="match status" value="1"/>
</dbReference>
<dbReference type="InterPro" id="IPR044824">
    <property type="entry name" value="MAIN-like"/>
</dbReference>
<dbReference type="Proteomes" id="UP001172457">
    <property type="component" value="Chromosome 7"/>
</dbReference>
<evidence type="ECO:0000259" key="1">
    <source>
        <dbReference type="Pfam" id="PF10536"/>
    </source>
</evidence>
<dbReference type="InterPro" id="IPR019557">
    <property type="entry name" value="AminoTfrase-like_pln_mobile"/>
</dbReference>
<sequence>MSKNLCTLKKSMKDYHLQSMSRSDLGGLMAMPKLHLGSEEKCELRERGGRRDGWSATIGGQIWLWLGVYKWWPTTGCQREVWSTTVVEVDGGWWRWRPETYTFHLPIGEVTVTLQDVHLMWNLRIDGEVVTGCQRTWSVAEKIETCYRLLGIEIEQGNFRGAQLKMPFLRTVLETALPDNATNEQCMQRARAYILLLLGGSIFPDGADNLVHMNLLVFLEDFDKCGGLSWGSAALACLYRNLCKGTLNDKIIVGPLMLLQLWAWSRIRATGPKYDGHALQRPFGVRWNSLLHFESVPTHSVSGYRASLCAMIDGEVS</sequence>
<accession>A0AA38SGT7</accession>
<reference evidence="2" key="1">
    <citation type="submission" date="2023-03" db="EMBL/GenBank/DDBJ databases">
        <title>Chromosome-scale reference genome and RAD-based genetic map of yellow starthistle (Centaurea solstitialis) reveal putative structural variation and QTLs associated with invader traits.</title>
        <authorList>
            <person name="Reatini B."/>
            <person name="Cang F.A."/>
            <person name="Jiang Q."/>
            <person name="Mckibben M.T.W."/>
            <person name="Barker M.S."/>
            <person name="Rieseberg L.H."/>
            <person name="Dlugosch K.M."/>
        </authorList>
    </citation>
    <scope>NUCLEOTIDE SEQUENCE</scope>
    <source>
        <strain evidence="2">CAN-66</strain>
        <tissue evidence="2">Leaf</tissue>
    </source>
</reference>
<evidence type="ECO:0000313" key="2">
    <source>
        <dbReference type="EMBL" id="KAJ9542445.1"/>
    </source>
</evidence>
<evidence type="ECO:0000313" key="3">
    <source>
        <dbReference type="Proteomes" id="UP001172457"/>
    </source>
</evidence>
<protein>
    <recommendedName>
        <fullName evidence="1">Aminotransferase-like plant mobile domain-containing protein</fullName>
    </recommendedName>
</protein>
<dbReference type="GO" id="GO:0010073">
    <property type="term" value="P:meristem maintenance"/>
    <property type="evidence" value="ECO:0007669"/>
    <property type="project" value="InterPro"/>
</dbReference>
<name>A0AA38SGT7_9ASTR</name>
<gene>
    <name evidence="2" type="ORF">OSB04_028951</name>
</gene>
<dbReference type="PANTHER" id="PTHR46033">
    <property type="entry name" value="PROTEIN MAIN-LIKE 2"/>
    <property type="match status" value="1"/>
</dbReference>
<dbReference type="AlphaFoldDB" id="A0AA38SGT7"/>
<comment type="caution">
    <text evidence="2">The sequence shown here is derived from an EMBL/GenBank/DDBJ whole genome shotgun (WGS) entry which is preliminary data.</text>
</comment>
<dbReference type="EMBL" id="JARYMX010000007">
    <property type="protein sequence ID" value="KAJ9542445.1"/>
    <property type="molecule type" value="Genomic_DNA"/>
</dbReference>
<feature type="domain" description="Aminotransferase-like plant mobile" evidence="1">
    <location>
        <begin position="95"/>
        <end position="308"/>
    </location>
</feature>